<comment type="caution">
    <text evidence="1">The sequence shown here is derived from an EMBL/GenBank/DDBJ whole genome shotgun (WGS) entry which is preliminary data.</text>
</comment>
<dbReference type="SUPFAM" id="SSF53448">
    <property type="entry name" value="Nucleotide-diphospho-sugar transferases"/>
    <property type="match status" value="1"/>
</dbReference>
<dbReference type="GO" id="GO:0016740">
    <property type="term" value="F:transferase activity"/>
    <property type="evidence" value="ECO:0007669"/>
    <property type="project" value="UniProtKB-KW"/>
</dbReference>
<dbReference type="Proteomes" id="UP000324797">
    <property type="component" value="Unassembled WGS sequence"/>
</dbReference>
<dbReference type="AlphaFoldDB" id="A0A5S4YCX6"/>
<gene>
    <name evidence="1" type="ORF">FXV83_37880</name>
</gene>
<dbReference type="InterPro" id="IPR029044">
    <property type="entry name" value="Nucleotide-diphossugar_trans"/>
</dbReference>
<accession>A0A5S4YCX6</accession>
<sequence length="307" mass="35737">MKIFSICCVRDENDIVSEALEAALGWSDRIFVFDNGSVDGTWETVQAIASQNSKIEIVGHDNRIFTDELRGEIFETRRGVASPGDWWCRLDSDEIYIDDPARFLARVPNSYGFVLSATFNFYFTDVDLRNYERSPSDWLERPVQDRLKCFQNNWSEPRFVRHRNDLRWGGLVWPHNRDRTFPSRIRLKHFPYRSPAQISSRLEIRQSQPALFKHEANRTLATGLQPDWADEGLAPMQETASWRDRVRKAVECDVDRGDGIFITRDDLMPPLPSPAVDLVKVGLRRSHVGRAILSPILRWRRSQFGWR</sequence>
<protein>
    <submittedName>
        <fullName evidence="1">Glycosyl transferase</fullName>
    </submittedName>
</protein>
<evidence type="ECO:0000313" key="2">
    <source>
        <dbReference type="Proteomes" id="UP000324797"/>
    </source>
</evidence>
<dbReference type="Gene3D" id="3.90.550.10">
    <property type="entry name" value="Spore Coat Polysaccharide Biosynthesis Protein SpsA, Chain A"/>
    <property type="match status" value="1"/>
</dbReference>
<dbReference type="Pfam" id="PF13704">
    <property type="entry name" value="Glyco_tranf_2_4"/>
    <property type="match status" value="1"/>
</dbReference>
<name>A0A5S4YCX6_9BRAD</name>
<keyword evidence="2" id="KW-1185">Reference proteome</keyword>
<proteinExistence type="predicted"/>
<dbReference type="EMBL" id="VSTH01000176">
    <property type="protein sequence ID" value="TYO61534.1"/>
    <property type="molecule type" value="Genomic_DNA"/>
</dbReference>
<organism evidence="1 2">
    <name type="scientific">Bradyrhizobium hipponense</name>
    <dbReference type="NCBI Taxonomy" id="2605638"/>
    <lineage>
        <taxon>Bacteria</taxon>
        <taxon>Pseudomonadati</taxon>
        <taxon>Pseudomonadota</taxon>
        <taxon>Alphaproteobacteria</taxon>
        <taxon>Hyphomicrobiales</taxon>
        <taxon>Nitrobacteraceae</taxon>
        <taxon>Bradyrhizobium</taxon>
    </lineage>
</organism>
<reference evidence="1 2" key="1">
    <citation type="submission" date="2019-08" db="EMBL/GenBank/DDBJ databases">
        <title>Bradyrhizobium hipponensis sp. nov., a rhizobium isolated from a Lupinus angustifolius root nodule in Tunisia.</title>
        <authorList>
            <person name="Off K."/>
            <person name="Rejili M."/>
            <person name="Mars M."/>
            <person name="Brachmann A."/>
            <person name="Marin M."/>
        </authorList>
    </citation>
    <scope>NUCLEOTIDE SEQUENCE [LARGE SCALE GENOMIC DNA]</scope>
    <source>
        <strain evidence="2">aSej3</strain>
    </source>
</reference>
<evidence type="ECO:0000313" key="1">
    <source>
        <dbReference type="EMBL" id="TYO61534.1"/>
    </source>
</evidence>
<dbReference type="RefSeq" id="WP_148744934.1">
    <property type="nucleotide sequence ID" value="NZ_VSTH01000176.1"/>
</dbReference>
<keyword evidence="1" id="KW-0808">Transferase</keyword>